<reference evidence="2" key="2">
    <citation type="journal article" date="2024" name="Plant">
        <title>Genomic evolution and insights into agronomic trait innovations of Sesamum species.</title>
        <authorList>
            <person name="Miao H."/>
            <person name="Wang L."/>
            <person name="Qu L."/>
            <person name="Liu H."/>
            <person name="Sun Y."/>
            <person name="Le M."/>
            <person name="Wang Q."/>
            <person name="Wei S."/>
            <person name="Zheng Y."/>
            <person name="Lin W."/>
            <person name="Duan Y."/>
            <person name="Cao H."/>
            <person name="Xiong S."/>
            <person name="Wang X."/>
            <person name="Wei L."/>
            <person name="Li C."/>
            <person name="Ma Q."/>
            <person name="Ju M."/>
            <person name="Zhao R."/>
            <person name="Li G."/>
            <person name="Mu C."/>
            <person name="Tian Q."/>
            <person name="Mei H."/>
            <person name="Zhang T."/>
            <person name="Gao T."/>
            <person name="Zhang H."/>
        </authorList>
    </citation>
    <scope>NUCLEOTIDE SEQUENCE</scope>
    <source>
        <strain evidence="2">G02</strain>
    </source>
</reference>
<dbReference type="InterPro" id="IPR020983">
    <property type="entry name" value="Basic_leucine-zipper_C"/>
</dbReference>
<evidence type="ECO:0000259" key="1">
    <source>
        <dbReference type="Pfam" id="PF12498"/>
    </source>
</evidence>
<feature type="domain" description="Basic leucine-zipper C-terminal" evidence="1">
    <location>
        <begin position="4"/>
        <end position="52"/>
    </location>
</feature>
<accession>A0AAW2V7D9</accession>
<dbReference type="AlphaFoldDB" id="A0AAW2V7D9"/>
<name>A0AAW2V7D9_SESRA</name>
<comment type="caution">
    <text evidence="2">The sequence shown here is derived from an EMBL/GenBank/DDBJ whole genome shotgun (WGS) entry which is preliminary data.</text>
</comment>
<protein>
    <submittedName>
        <fullName evidence="2">Light-inducible protein CP</fullName>
    </submittedName>
</protein>
<proteinExistence type="predicted"/>
<gene>
    <name evidence="2" type="ORF">Sradi_1070900</name>
</gene>
<organism evidence="2">
    <name type="scientific">Sesamum radiatum</name>
    <name type="common">Black benniseed</name>
    <dbReference type="NCBI Taxonomy" id="300843"/>
    <lineage>
        <taxon>Eukaryota</taxon>
        <taxon>Viridiplantae</taxon>
        <taxon>Streptophyta</taxon>
        <taxon>Embryophyta</taxon>
        <taxon>Tracheophyta</taxon>
        <taxon>Spermatophyta</taxon>
        <taxon>Magnoliopsida</taxon>
        <taxon>eudicotyledons</taxon>
        <taxon>Gunneridae</taxon>
        <taxon>Pentapetalae</taxon>
        <taxon>asterids</taxon>
        <taxon>lamiids</taxon>
        <taxon>Lamiales</taxon>
        <taxon>Pedaliaceae</taxon>
        <taxon>Sesamum</taxon>
    </lineage>
</organism>
<evidence type="ECO:0000313" key="2">
    <source>
        <dbReference type="EMBL" id="KAL0425361.1"/>
    </source>
</evidence>
<dbReference type="EMBL" id="JACGWJ010000004">
    <property type="protein sequence ID" value="KAL0425361.1"/>
    <property type="molecule type" value="Genomic_DNA"/>
</dbReference>
<dbReference type="Pfam" id="PF12498">
    <property type="entry name" value="bZIP_C"/>
    <property type="match status" value="1"/>
</dbReference>
<reference evidence="2" key="1">
    <citation type="submission" date="2020-06" db="EMBL/GenBank/DDBJ databases">
        <authorList>
            <person name="Li T."/>
            <person name="Hu X."/>
            <person name="Zhang T."/>
            <person name="Song X."/>
            <person name="Zhang H."/>
            <person name="Dai N."/>
            <person name="Sheng W."/>
            <person name="Hou X."/>
            <person name="Wei L."/>
        </authorList>
    </citation>
    <scope>NUCLEOTIDE SEQUENCE</scope>
    <source>
        <strain evidence="2">G02</strain>
        <tissue evidence="2">Leaf</tissue>
    </source>
</reference>
<sequence>MGNHTIQSGMMNIAPGENVQSNATAAVGSNEMGRTVSMQRVASLEHLQKRIRVSSGKEGAGEP</sequence>